<dbReference type="PANTHER" id="PTHR12998">
    <property type="entry name" value="TRNA:M(4)X MODIFICATION ENZYME TRM13 HOMOLOG"/>
    <property type="match status" value="1"/>
</dbReference>
<evidence type="ECO:0000259" key="14">
    <source>
        <dbReference type="PROSITE" id="PS51800"/>
    </source>
</evidence>
<evidence type="ECO:0000313" key="16">
    <source>
        <dbReference type="Proteomes" id="UP000708208"/>
    </source>
</evidence>
<accession>A0A8J2P0H0</accession>
<dbReference type="InterPro" id="IPR007871">
    <property type="entry name" value="Methyltransferase_TRM13"/>
</dbReference>
<feature type="region of interest" description="Disordered" evidence="13">
    <location>
        <begin position="1"/>
        <end position="25"/>
    </location>
</feature>
<gene>
    <name evidence="15" type="ORF">AFUS01_LOCUS15121</name>
</gene>
<keyword evidence="4 12" id="KW-0949">S-adenosyl-L-methionine</keyword>
<dbReference type="EC" id="2.1.1.225" evidence="12"/>
<evidence type="ECO:0000313" key="15">
    <source>
        <dbReference type="EMBL" id="CAG7726199.1"/>
    </source>
</evidence>
<evidence type="ECO:0000256" key="8">
    <source>
        <dbReference type="ARBA" id="ARBA00022833"/>
    </source>
</evidence>
<dbReference type="AlphaFoldDB" id="A0A8J2P0H0"/>
<keyword evidence="16" id="KW-1185">Reference proteome</keyword>
<dbReference type="GO" id="GO:0008270">
    <property type="term" value="F:zinc ion binding"/>
    <property type="evidence" value="ECO:0007669"/>
    <property type="project" value="UniProtKB-KW"/>
</dbReference>
<keyword evidence="5 12" id="KW-0819">tRNA processing</keyword>
<keyword evidence="7 12" id="KW-0863">Zinc-finger</keyword>
<evidence type="ECO:0000256" key="5">
    <source>
        <dbReference type="ARBA" id="ARBA00022694"/>
    </source>
</evidence>
<protein>
    <recommendedName>
        <fullName evidence="12">tRNA:m(4)X modification enzyme TRM13</fullName>
        <ecNumber evidence="12">2.1.1.225</ecNumber>
    </recommendedName>
</protein>
<name>A0A8J2P0H0_9HEXA</name>
<keyword evidence="6 12" id="KW-0479">Metal-binding</keyword>
<evidence type="ECO:0000256" key="2">
    <source>
        <dbReference type="ARBA" id="ARBA00022603"/>
    </source>
</evidence>
<comment type="function">
    <text evidence="12">tRNA methylase which 2'-O-methylates cytidine(4) in tRNA(Pro) and tRNA(Gly)(GCC), and adenosine(4) in tRNA(His).</text>
</comment>
<reference evidence="15" key="1">
    <citation type="submission" date="2021-06" db="EMBL/GenBank/DDBJ databases">
        <authorList>
            <person name="Hodson N. C."/>
            <person name="Mongue J. A."/>
            <person name="Jaron S. K."/>
        </authorList>
    </citation>
    <scope>NUCLEOTIDE SEQUENCE</scope>
</reference>
<keyword evidence="8 12" id="KW-0862">Zinc</keyword>
<evidence type="ECO:0000256" key="9">
    <source>
        <dbReference type="ARBA" id="ARBA00048165"/>
    </source>
</evidence>
<dbReference type="Pfam" id="PF05206">
    <property type="entry name" value="TRM13"/>
    <property type="match status" value="1"/>
</dbReference>
<evidence type="ECO:0000256" key="1">
    <source>
        <dbReference type="ARBA" id="ARBA00005265"/>
    </source>
</evidence>
<comment type="catalytic activity">
    <reaction evidence="11 12">
        <text>adenosine(4) in tRNA(His) + S-adenosyl-L-methionine = 2'-O-methyladenosine(4) in tRNA(His) + S-adenosyl-L-homocysteine + H(+)</text>
        <dbReference type="Rhea" id="RHEA:43196"/>
        <dbReference type="Rhea" id="RHEA-COMP:10401"/>
        <dbReference type="Rhea" id="RHEA-COMP:10402"/>
        <dbReference type="ChEBI" id="CHEBI:15378"/>
        <dbReference type="ChEBI" id="CHEBI:57856"/>
        <dbReference type="ChEBI" id="CHEBI:59789"/>
        <dbReference type="ChEBI" id="CHEBI:74411"/>
        <dbReference type="ChEBI" id="CHEBI:74477"/>
        <dbReference type="EC" id="2.1.1.225"/>
    </reaction>
</comment>
<dbReference type="GO" id="GO:0030488">
    <property type="term" value="P:tRNA methylation"/>
    <property type="evidence" value="ECO:0007669"/>
    <property type="project" value="InterPro"/>
</dbReference>
<evidence type="ECO:0000256" key="7">
    <source>
        <dbReference type="ARBA" id="ARBA00022771"/>
    </source>
</evidence>
<dbReference type="Proteomes" id="UP000708208">
    <property type="component" value="Unassembled WGS sequence"/>
</dbReference>
<keyword evidence="3 12" id="KW-0808">Transferase</keyword>
<dbReference type="InterPro" id="IPR021721">
    <property type="entry name" value="Znf_CCCH-type_TRM13"/>
</dbReference>
<dbReference type="PANTHER" id="PTHR12998:SF0">
    <property type="entry name" value="TRNA:M(4)X MODIFICATION ENZYME TRM13 HOMOLOG"/>
    <property type="match status" value="1"/>
</dbReference>
<dbReference type="Pfam" id="PF11722">
    <property type="entry name" value="zf-TRM13_CCCH"/>
    <property type="match status" value="1"/>
</dbReference>
<comment type="catalytic activity">
    <reaction evidence="9 12">
        <text>cytidine(4) in tRNA(Pro) + S-adenosyl-L-methionine = 2'-O-methylcytidine(4) in tRNA(Pro) + S-adenosyl-L-homocysteine + H(+)</text>
        <dbReference type="Rhea" id="RHEA:32767"/>
        <dbReference type="Rhea" id="RHEA-COMP:10397"/>
        <dbReference type="Rhea" id="RHEA-COMP:10398"/>
        <dbReference type="ChEBI" id="CHEBI:15378"/>
        <dbReference type="ChEBI" id="CHEBI:57856"/>
        <dbReference type="ChEBI" id="CHEBI:59789"/>
        <dbReference type="ChEBI" id="CHEBI:74495"/>
        <dbReference type="ChEBI" id="CHEBI:82748"/>
        <dbReference type="EC" id="2.1.1.225"/>
    </reaction>
</comment>
<organism evidence="15 16">
    <name type="scientific">Allacma fusca</name>
    <dbReference type="NCBI Taxonomy" id="39272"/>
    <lineage>
        <taxon>Eukaryota</taxon>
        <taxon>Metazoa</taxon>
        <taxon>Ecdysozoa</taxon>
        <taxon>Arthropoda</taxon>
        <taxon>Hexapoda</taxon>
        <taxon>Collembola</taxon>
        <taxon>Symphypleona</taxon>
        <taxon>Sminthuridae</taxon>
        <taxon>Allacma</taxon>
    </lineage>
</organism>
<evidence type="ECO:0000256" key="6">
    <source>
        <dbReference type="ARBA" id="ARBA00022723"/>
    </source>
</evidence>
<proteinExistence type="inferred from homology"/>
<sequence>MEPDNNTAKANQTASPNENIDSKEIKEPARRPCKFYVARKKRYCRVGVLRNNDDYCAEHSINQGEENEDNKRIPCPFDPAHTCYEKLLSMHLKKCNMRPKEPKEYFSQGINSDDICDTTNGDGPITLAEMSVEELRTLISLVRSVHKEYVPQIPQKFGFHPDLGSEMLRTDVGESLMKHLVQNSSLLSILDESKLLKDSTCFIEFGSGKGALTFWVASTCKSENCHFILLDRQSHRHKKDNKLKDAGLNVERIRIDIEHLKLDKLPAVVDSKHLVGITKHLCGAATDMALKCLLETNDEVSKVSGLALATCCHHRCTWAGYVAKKYLEEWGLSEKYFKCLTGMAGWAVCGTGRAKFEDGPTEGSEVINNPRYAALNLSIEERRKLGLQVKEILDHGRSLYAKSFGLTSAMYHYVDTSTTLENVAIVASR</sequence>
<dbReference type="GO" id="GO:0106050">
    <property type="term" value="F:tRNA 2'-O-methyltransferase activity"/>
    <property type="evidence" value="ECO:0007669"/>
    <property type="project" value="UniProtKB-UniRule"/>
</dbReference>
<evidence type="ECO:0000256" key="4">
    <source>
        <dbReference type="ARBA" id="ARBA00022691"/>
    </source>
</evidence>
<comment type="caution">
    <text evidence="15">The sequence shown here is derived from an EMBL/GenBank/DDBJ whole genome shotgun (WGS) entry which is preliminary data.</text>
</comment>
<dbReference type="Pfam" id="PF05253">
    <property type="entry name" value="zf-U11-48K"/>
    <property type="match status" value="1"/>
</dbReference>
<dbReference type="EMBL" id="CAJVCH010132004">
    <property type="protein sequence ID" value="CAG7726199.1"/>
    <property type="molecule type" value="Genomic_DNA"/>
</dbReference>
<keyword evidence="2 12" id="KW-0489">Methyltransferase</keyword>
<comment type="catalytic activity">
    <reaction evidence="10 12">
        <text>cytidine(4) in tRNA(Gly)(GCC) + S-adenosyl-L-methionine = 2'-O-methylcytidine(4) in tRNA(Gly)(GCC) + S-adenosyl-L-homocysteine + H(+)</text>
        <dbReference type="Rhea" id="RHEA:43192"/>
        <dbReference type="Rhea" id="RHEA-COMP:10399"/>
        <dbReference type="Rhea" id="RHEA-COMP:10400"/>
        <dbReference type="ChEBI" id="CHEBI:15378"/>
        <dbReference type="ChEBI" id="CHEBI:57856"/>
        <dbReference type="ChEBI" id="CHEBI:59789"/>
        <dbReference type="ChEBI" id="CHEBI:74495"/>
        <dbReference type="ChEBI" id="CHEBI:82748"/>
        <dbReference type="EC" id="2.1.1.225"/>
    </reaction>
</comment>
<evidence type="ECO:0000256" key="10">
    <source>
        <dbReference type="ARBA" id="ARBA00048635"/>
    </source>
</evidence>
<dbReference type="OrthoDB" id="258806at2759"/>
<dbReference type="InterPro" id="IPR022776">
    <property type="entry name" value="TRM13/UPF0224_CHHC_Znf_dom"/>
</dbReference>
<dbReference type="PROSITE" id="PS51800">
    <property type="entry name" value="ZF_CHHC_U11_48K"/>
    <property type="match status" value="1"/>
</dbReference>
<comment type="similarity">
    <text evidence="1 12">Belongs to the methyltransferase TRM13 family.</text>
</comment>
<dbReference type="InterPro" id="IPR039044">
    <property type="entry name" value="Trm13"/>
</dbReference>
<evidence type="ECO:0000256" key="11">
    <source>
        <dbReference type="ARBA" id="ARBA00049393"/>
    </source>
</evidence>
<feature type="compositionally biased region" description="Polar residues" evidence="13">
    <location>
        <begin position="1"/>
        <end position="19"/>
    </location>
</feature>
<evidence type="ECO:0000256" key="12">
    <source>
        <dbReference type="RuleBase" id="RU367103"/>
    </source>
</evidence>
<evidence type="ECO:0000256" key="13">
    <source>
        <dbReference type="SAM" id="MobiDB-lite"/>
    </source>
</evidence>
<evidence type="ECO:0000256" key="3">
    <source>
        <dbReference type="ARBA" id="ARBA00022679"/>
    </source>
</evidence>
<feature type="domain" description="CHHC U11-48K-type" evidence="14">
    <location>
        <begin position="72"/>
        <end position="99"/>
    </location>
</feature>